<feature type="non-terminal residue" evidence="1">
    <location>
        <position position="1"/>
    </location>
</feature>
<protein>
    <submittedName>
        <fullName evidence="1">Uncharacterized protein</fullName>
    </submittedName>
</protein>
<organism evidence="1 2">
    <name type="scientific">Mucuna pruriens</name>
    <name type="common">Velvet bean</name>
    <name type="synonym">Dolichos pruriens</name>
    <dbReference type="NCBI Taxonomy" id="157652"/>
    <lineage>
        <taxon>Eukaryota</taxon>
        <taxon>Viridiplantae</taxon>
        <taxon>Streptophyta</taxon>
        <taxon>Embryophyta</taxon>
        <taxon>Tracheophyta</taxon>
        <taxon>Spermatophyta</taxon>
        <taxon>Magnoliopsida</taxon>
        <taxon>eudicotyledons</taxon>
        <taxon>Gunneridae</taxon>
        <taxon>Pentapetalae</taxon>
        <taxon>rosids</taxon>
        <taxon>fabids</taxon>
        <taxon>Fabales</taxon>
        <taxon>Fabaceae</taxon>
        <taxon>Papilionoideae</taxon>
        <taxon>50 kb inversion clade</taxon>
        <taxon>NPAAA clade</taxon>
        <taxon>indigoferoid/millettioid clade</taxon>
        <taxon>Phaseoleae</taxon>
        <taxon>Mucuna</taxon>
    </lineage>
</organism>
<gene>
    <name evidence="1" type="ORF">CR513_23532</name>
</gene>
<dbReference type="AlphaFoldDB" id="A0A371GU98"/>
<proteinExistence type="predicted"/>
<comment type="caution">
    <text evidence="1">The sequence shown here is derived from an EMBL/GenBank/DDBJ whole genome shotgun (WGS) entry which is preliminary data.</text>
</comment>
<sequence length="264" mass="29854">MVVEFRLNSVHSTPIYSQSYSPSSRWCTILQWRFSRSRKRRSRIERLKVVGGDPLTCHHTLVGLILNALANRGEPSPLNHGDCHGQRIHRIHTLSSSDPLYDLDPEIEITLRRLRKARNIVVSNSSNFVSSSDNSSPLSNNSNFVECRAGYTKHGILTLLHPVSIIGTNSDIQVEIWGRSSQALEGIPCGLFHNEVIGDTGRLHQEEGIPILPRWSSKRLAVSTCWRRKYVGSGNMLEKLYMNIGKYSRSFVPHVHIIKSTSNY</sequence>
<name>A0A371GU98_MUCPR</name>
<keyword evidence="2" id="KW-1185">Reference proteome</keyword>
<dbReference type="EMBL" id="QJKJ01004453">
    <property type="protein sequence ID" value="RDX94122.1"/>
    <property type="molecule type" value="Genomic_DNA"/>
</dbReference>
<reference evidence="1" key="1">
    <citation type="submission" date="2018-05" db="EMBL/GenBank/DDBJ databases">
        <title>Draft genome of Mucuna pruriens seed.</title>
        <authorList>
            <person name="Nnadi N.E."/>
            <person name="Vos R."/>
            <person name="Hasami M.H."/>
            <person name="Devisetty U.K."/>
            <person name="Aguiy J.C."/>
        </authorList>
    </citation>
    <scope>NUCLEOTIDE SEQUENCE [LARGE SCALE GENOMIC DNA]</scope>
    <source>
        <strain evidence="1">JCA_2017</strain>
    </source>
</reference>
<evidence type="ECO:0000313" key="2">
    <source>
        <dbReference type="Proteomes" id="UP000257109"/>
    </source>
</evidence>
<dbReference type="Proteomes" id="UP000257109">
    <property type="component" value="Unassembled WGS sequence"/>
</dbReference>
<evidence type="ECO:0000313" key="1">
    <source>
        <dbReference type="EMBL" id="RDX94122.1"/>
    </source>
</evidence>
<accession>A0A371GU98</accession>